<evidence type="ECO:0000256" key="1">
    <source>
        <dbReference type="ARBA" id="ARBA00023015"/>
    </source>
</evidence>
<evidence type="ECO:0000256" key="5">
    <source>
        <dbReference type="SAM" id="MobiDB-lite"/>
    </source>
</evidence>
<dbReference type="Pfam" id="PF00320">
    <property type="entry name" value="GATA"/>
    <property type="match status" value="1"/>
</dbReference>
<evidence type="ECO:0000313" key="7">
    <source>
        <dbReference type="EMBL" id="EPS58052.1"/>
    </source>
</evidence>
<proteinExistence type="predicted"/>
<dbReference type="PROSITE" id="PS00344">
    <property type="entry name" value="GATA_ZN_FINGER_1"/>
    <property type="match status" value="1"/>
</dbReference>
<dbReference type="InterPro" id="IPR013088">
    <property type="entry name" value="Znf_NHR/GATA"/>
</dbReference>
<dbReference type="CDD" id="cd00202">
    <property type="entry name" value="ZnF_GATA"/>
    <property type="match status" value="1"/>
</dbReference>
<feature type="domain" description="GATA-type" evidence="6">
    <location>
        <begin position="9"/>
        <end position="42"/>
    </location>
</feature>
<keyword evidence="4" id="KW-0863">Zinc-finger</keyword>
<evidence type="ECO:0000259" key="6">
    <source>
        <dbReference type="PROSITE" id="PS50114"/>
    </source>
</evidence>
<dbReference type="InterPro" id="IPR028020">
    <property type="entry name" value="ASX_DEUBAD_dom"/>
</dbReference>
<comment type="caution">
    <text evidence="7">The sequence shown here is derived from an EMBL/GenBank/DDBJ whole genome shotgun (WGS) entry which is preliminary data.</text>
</comment>
<evidence type="ECO:0000256" key="4">
    <source>
        <dbReference type="PROSITE-ProRule" id="PRU00094"/>
    </source>
</evidence>
<dbReference type="PANTHER" id="PTHR46855:SF1">
    <property type="entry name" value="GATA TRANSCRIPTION FACTOR 26"/>
    <property type="match status" value="1"/>
</dbReference>
<dbReference type="Proteomes" id="UP000015453">
    <property type="component" value="Unassembled WGS sequence"/>
</dbReference>
<evidence type="ECO:0000256" key="2">
    <source>
        <dbReference type="ARBA" id="ARBA00023125"/>
    </source>
</evidence>
<dbReference type="EMBL" id="AUSU01009587">
    <property type="protein sequence ID" value="EPS58052.1"/>
    <property type="molecule type" value="Genomic_DNA"/>
</dbReference>
<feature type="non-terminal residue" evidence="7">
    <location>
        <position position="1"/>
    </location>
</feature>
<feature type="region of interest" description="Disordered" evidence="5">
    <location>
        <begin position="107"/>
        <end position="164"/>
    </location>
</feature>
<dbReference type="Pfam" id="PF13919">
    <property type="entry name" value="ASXH"/>
    <property type="match status" value="1"/>
</dbReference>
<organism evidence="7 8">
    <name type="scientific">Genlisea aurea</name>
    <dbReference type="NCBI Taxonomy" id="192259"/>
    <lineage>
        <taxon>Eukaryota</taxon>
        <taxon>Viridiplantae</taxon>
        <taxon>Streptophyta</taxon>
        <taxon>Embryophyta</taxon>
        <taxon>Tracheophyta</taxon>
        <taxon>Spermatophyta</taxon>
        <taxon>Magnoliopsida</taxon>
        <taxon>eudicotyledons</taxon>
        <taxon>Gunneridae</taxon>
        <taxon>Pentapetalae</taxon>
        <taxon>asterids</taxon>
        <taxon>lamiids</taxon>
        <taxon>Lamiales</taxon>
        <taxon>Lentibulariaceae</taxon>
        <taxon>Genlisea</taxon>
    </lineage>
</organism>
<protein>
    <recommendedName>
        <fullName evidence="6">GATA-type domain-containing protein</fullName>
    </recommendedName>
</protein>
<keyword evidence="1" id="KW-0805">Transcription regulation</keyword>
<dbReference type="InterPro" id="IPR000679">
    <property type="entry name" value="Znf_GATA"/>
</dbReference>
<dbReference type="PANTHER" id="PTHR46855">
    <property type="entry name" value="OSJNBB0038F03.10 PROTEIN"/>
    <property type="match status" value="1"/>
</dbReference>
<keyword evidence="8" id="KW-1185">Reference proteome</keyword>
<dbReference type="AlphaFoldDB" id="S8DF89"/>
<accession>S8DF89</accession>
<dbReference type="Gene3D" id="3.30.50.10">
    <property type="entry name" value="Erythroid Transcription Factor GATA-1, subunit A"/>
    <property type="match status" value="1"/>
</dbReference>
<sequence length="337" mass="37724">EDMGKHGPCYHCGVTSSPLWRNGPPEKPVLCNACGSRWRTKGTLTNYTPLHARAEHVELEARFPKTRTISTKSRGPKALKHKLTNDFGKYEVPPLDYNRGVHKIYDEDTSNRSSSGSAISNNESCAQYGSADASELTGPSQQPSIWDSSVPSRKRTCIGRPKPSPVEKLTKDLYTIWHQQQSSCFSGSSEEDLLVETDKPMVSVEIGHGSVLIRHPSSITKEEESEASSLSFENKLLNTWKVTPFSDLIEDSGAKTWSERARKFNKPNVNQETLLEIAWENGGMDKLQILGNQESPLLWIDLQDILNYEKYSGLLSNEERQKLLKYLPSVDSLDAPD</sequence>
<feature type="non-terminal residue" evidence="7">
    <location>
        <position position="337"/>
    </location>
</feature>
<dbReference type="GO" id="GO:0006355">
    <property type="term" value="P:regulation of DNA-templated transcription"/>
    <property type="evidence" value="ECO:0007669"/>
    <property type="project" value="InterPro"/>
</dbReference>
<dbReference type="SUPFAM" id="SSF57716">
    <property type="entry name" value="Glucocorticoid receptor-like (DNA-binding domain)"/>
    <property type="match status" value="1"/>
</dbReference>
<feature type="compositionally biased region" description="Polar residues" evidence="5">
    <location>
        <begin position="137"/>
        <end position="151"/>
    </location>
</feature>
<name>S8DF89_9LAMI</name>
<dbReference type="GO" id="GO:0043565">
    <property type="term" value="F:sequence-specific DNA binding"/>
    <property type="evidence" value="ECO:0007669"/>
    <property type="project" value="InterPro"/>
</dbReference>
<gene>
    <name evidence="7" type="ORF">M569_16764</name>
</gene>
<dbReference type="GO" id="GO:0008270">
    <property type="term" value="F:zinc ion binding"/>
    <property type="evidence" value="ECO:0007669"/>
    <property type="project" value="UniProtKB-KW"/>
</dbReference>
<feature type="compositionally biased region" description="Low complexity" evidence="5">
    <location>
        <begin position="111"/>
        <end position="124"/>
    </location>
</feature>
<keyword evidence="4" id="KW-0479">Metal-binding</keyword>
<dbReference type="SMART" id="SM00401">
    <property type="entry name" value="ZnF_GATA"/>
    <property type="match status" value="1"/>
</dbReference>
<dbReference type="PROSITE" id="PS50114">
    <property type="entry name" value="GATA_ZN_FINGER_2"/>
    <property type="match status" value="1"/>
</dbReference>
<keyword evidence="3" id="KW-0804">Transcription</keyword>
<evidence type="ECO:0000313" key="8">
    <source>
        <dbReference type="Proteomes" id="UP000015453"/>
    </source>
</evidence>
<dbReference type="OrthoDB" id="515401at2759"/>
<evidence type="ECO:0000256" key="3">
    <source>
        <dbReference type="ARBA" id="ARBA00023163"/>
    </source>
</evidence>
<dbReference type="InterPro" id="IPR044589">
    <property type="entry name" value="GATA26/27"/>
</dbReference>
<keyword evidence="2" id="KW-0238">DNA-binding</keyword>
<keyword evidence="4" id="KW-0862">Zinc</keyword>
<reference evidence="7 8" key="1">
    <citation type="journal article" date="2013" name="BMC Genomics">
        <title>The miniature genome of a carnivorous plant Genlisea aurea contains a low number of genes and short non-coding sequences.</title>
        <authorList>
            <person name="Leushkin E.V."/>
            <person name="Sutormin R.A."/>
            <person name="Nabieva E.R."/>
            <person name="Penin A.A."/>
            <person name="Kondrashov A.S."/>
            <person name="Logacheva M.D."/>
        </authorList>
    </citation>
    <scope>NUCLEOTIDE SEQUENCE [LARGE SCALE GENOMIC DNA]</scope>
</reference>